<keyword evidence="3" id="KW-0560">Oxidoreductase</keyword>
<dbReference type="PRINTS" id="PR00412">
    <property type="entry name" value="EPOXHYDRLASE"/>
</dbReference>
<protein>
    <submittedName>
        <fullName evidence="3">Non-heme chloroperoxidase</fullName>
    </submittedName>
</protein>
<dbReference type="PANTHER" id="PTHR43433:SF3">
    <property type="entry name" value="NON-HEME CHLOROPEROXIDASE"/>
    <property type="match status" value="1"/>
</dbReference>
<name>A0A1M5DJV7_9HYPH</name>
<feature type="domain" description="AB hydrolase-1" evidence="2">
    <location>
        <begin position="24"/>
        <end position="259"/>
    </location>
</feature>
<dbReference type="InterPro" id="IPR050471">
    <property type="entry name" value="AB_hydrolase"/>
</dbReference>
<dbReference type="Proteomes" id="UP000184485">
    <property type="component" value="Unassembled WGS sequence"/>
</dbReference>
<evidence type="ECO:0000313" key="3">
    <source>
        <dbReference type="EMBL" id="SHF67257.1"/>
    </source>
</evidence>
<dbReference type="Pfam" id="PF00561">
    <property type="entry name" value="Abhydrolase_1"/>
    <property type="match status" value="1"/>
</dbReference>
<dbReference type="EMBL" id="FQUP01000002">
    <property type="protein sequence ID" value="SHF67257.1"/>
    <property type="molecule type" value="Genomic_DNA"/>
</dbReference>
<accession>A0A1M5DJV7</accession>
<comment type="similarity">
    <text evidence="1">Belongs to the AB hydrolase superfamily. Bacterial non-heme haloperoxidase / perhydrolase family.</text>
</comment>
<dbReference type="OrthoDB" id="9779853at2"/>
<reference evidence="3 4" key="1">
    <citation type="submission" date="2016-11" db="EMBL/GenBank/DDBJ databases">
        <authorList>
            <person name="Jaros S."/>
            <person name="Januszkiewicz K."/>
            <person name="Wedrychowicz H."/>
        </authorList>
    </citation>
    <scope>NUCLEOTIDE SEQUENCE [LARGE SCALE GENOMIC DNA]</scope>
    <source>
        <strain evidence="3 4">DSM 19436</strain>
    </source>
</reference>
<sequence length="278" mass="30454">MPFVTTKDGVEIFYKDWGSKSAQPIVFHHGWPLSSDDWDAQMLFFLSKGYRVVAHDRRGHGRSEQVSDGHDMDHYAADASAVAEHLDLRNAVHIGHSTGGGEVARYVAQYGEPQGRVAKAVLVSSVPPIMVKTESNPDGTPIEVFDGFRSALAANRAQFFLDVAAGPFYGFNRPGAKVSEGVIRNWWRQGMTGSAKAHYEGIKAFSETDQTEDLKAISVPTLVLQGDDDQVVPYKDASRLQAKLLQNATLKVYPGFPHGMLTTHGDVINPDLLAFIEA</sequence>
<organism evidence="3 4">
    <name type="scientific">Kaistia soli DSM 19436</name>
    <dbReference type="NCBI Taxonomy" id="1122133"/>
    <lineage>
        <taxon>Bacteria</taxon>
        <taxon>Pseudomonadati</taxon>
        <taxon>Pseudomonadota</taxon>
        <taxon>Alphaproteobacteria</taxon>
        <taxon>Hyphomicrobiales</taxon>
        <taxon>Kaistiaceae</taxon>
        <taxon>Kaistia</taxon>
    </lineage>
</organism>
<evidence type="ECO:0000259" key="2">
    <source>
        <dbReference type="Pfam" id="PF00561"/>
    </source>
</evidence>
<dbReference type="PANTHER" id="PTHR43433">
    <property type="entry name" value="HYDROLASE, ALPHA/BETA FOLD FAMILY PROTEIN"/>
    <property type="match status" value="1"/>
</dbReference>
<dbReference type="RefSeq" id="WP_073053487.1">
    <property type="nucleotide sequence ID" value="NZ_FQUP01000002.1"/>
</dbReference>
<proteinExistence type="inferred from homology"/>
<evidence type="ECO:0000313" key="4">
    <source>
        <dbReference type="Proteomes" id="UP000184485"/>
    </source>
</evidence>
<dbReference type="FunFam" id="3.40.50.1820:FF:000205">
    <property type="entry name" value="Non-haem bromoperoxidase BPO-A2"/>
    <property type="match status" value="1"/>
</dbReference>
<dbReference type="PRINTS" id="PR00111">
    <property type="entry name" value="ABHYDROLASE"/>
</dbReference>
<dbReference type="GO" id="GO:0004601">
    <property type="term" value="F:peroxidase activity"/>
    <property type="evidence" value="ECO:0007669"/>
    <property type="project" value="UniProtKB-KW"/>
</dbReference>
<dbReference type="InterPro" id="IPR000073">
    <property type="entry name" value="AB_hydrolase_1"/>
</dbReference>
<dbReference type="SUPFAM" id="SSF53474">
    <property type="entry name" value="alpha/beta-Hydrolases"/>
    <property type="match status" value="1"/>
</dbReference>
<dbReference type="AlphaFoldDB" id="A0A1M5DJV7"/>
<evidence type="ECO:0000256" key="1">
    <source>
        <dbReference type="ARBA" id="ARBA00038128"/>
    </source>
</evidence>
<dbReference type="InterPro" id="IPR000639">
    <property type="entry name" value="Epox_hydrolase-like"/>
</dbReference>
<dbReference type="STRING" id="1122133.SAMN02745157_2709"/>
<dbReference type="Gene3D" id="3.40.50.1820">
    <property type="entry name" value="alpha/beta hydrolase"/>
    <property type="match status" value="1"/>
</dbReference>
<keyword evidence="4" id="KW-1185">Reference proteome</keyword>
<keyword evidence="3" id="KW-0575">Peroxidase</keyword>
<dbReference type="InterPro" id="IPR029058">
    <property type="entry name" value="AB_hydrolase_fold"/>
</dbReference>
<gene>
    <name evidence="3" type="ORF">SAMN02745157_2709</name>
</gene>